<reference evidence="1" key="1">
    <citation type="submission" date="2024-06" db="EMBL/GenBank/DDBJ databases">
        <authorList>
            <person name="Melgar S."/>
            <person name="Ryabinky S."/>
            <person name="Merugu K."/>
            <person name="Desisa B."/>
            <person name="Truong H."/>
            <person name="Jamal R."/>
            <person name="Sandhu A."/>
            <person name="Johnson A."/>
        </authorList>
    </citation>
    <scope>NUCLEOTIDE SEQUENCE</scope>
</reference>
<sequence>MKHMTIKTAVNTIISPICDSWAGKLTEAQLFGRLAAFIKERTGHDVGFREVTVNALRLAQYELGSGKTLSVNVVCSKNLMEEFAQSSQARRKRFGNIVSNMPHMQTPEGRMSRFQISLDEIRGPKQYDIQYIKSESGHVWPVGIIGFYGSNINGWSERVGLEQTRNPHSIPSTHYMSSERAADYVFIVNTVANRFL</sequence>
<organism evidence="1">
    <name type="scientific">Serratia phage Kevin</name>
    <dbReference type="NCBI Taxonomy" id="3161161"/>
    <lineage>
        <taxon>Viruses</taxon>
        <taxon>Duplodnaviria</taxon>
        <taxon>Heunggongvirae</taxon>
        <taxon>Uroviricota</taxon>
        <taxon>Caudoviricetes</taxon>
        <taxon>Pantevenvirales</taxon>
        <taxon>Ackermannviridae</taxon>
        <taxon>Miltonvirus</taxon>
    </lineage>
</organism>
<accession>A0AAU8L076</accession>
<name>A0AAU8L076_9CAUD</name>
<protein>
    <submittedName>
        <fullName evidence="1">Uncharacterized protein</fullName>
    </submittedName>
</protein>
<proteinExistence type="predicted"/>
<dbReference type="EMBL" id="PP869623">
    <property type="protein sequence ID" value="XCN28092.1"/>
    <property type="molecule type" value="Genomic_DNA"/>
</dbReference>
<evidence type="ECO:0000313" key="1">
    <source>
        <dbReference type="EMBL" id="XCN28092.1"/>
    </source>
</evidence>